<organism evidence="16 17">
    <name type="scientific">Hoylesella loescheii DSM 19665 = JCM 12249 = ATCC 15930</name>
    <dbReference type="NCBI Taxonomy" id="1122985"/>
    <lineage>
        <taxon>Bacteria</taxon>
        <taxon>Pseudomonadati</taxon>
        <taxon>Bacteroidota</taxon>
        <taxon>Bacteroidia</taxon>
        <taxon>Bacteroidales</taxon>
        <taxon>Prevotellaceae</taxon>
        <taxon>Hoylesella</taxon>
    </lineage>
</organism>
<dbReference type="GO" id="GO:0046872">
    <property type="term" value="F:metal ion binding"/>
    <property type="evidence" value="ECO:0007669"/>
    <property type="project" value="UniProtKB-KW"/>
</dbReference>
<evidence type="ECO:0000256" key="14">
    <source>
        <dbReference type="ARBA" id="ARBA00073059"/>
    </source>
</evidence>
<evidence type="ECO:0000256" key="15">
    <source>
        <dbReference type="NCBIfam" id="TIGR00550"/>
    </source>
</evidence>
<evidence type="ECO:0000256" key="2">
    <source>
        <dbReference type="ARBA" id="ARBA00003791"/>
    </source>
</evidence>
<dbReference type="SUPFAM" id="SSF142754">
    <property type="entry name" value="NadA-like"/>
    <property type="match status" value="1"/>
</dbReference>
<dbReference type="NCBIfam" id="NF006878">
    <property type="entry name" value="PRK09375.1-2"/>
    <property type="match status" value="1"/>
</dbReference>
<comment type="catalytic activity">
    <reaction evidence="13">
        <text>iminosuccinate + dihydroxyacetone phosphate = quinolinate + phosphate + 2 H2O + H(+)</text>
        <dbReference type="Rhea" id="RHEA:25888"/>
        <dbReference type="ChEBI" id="CHEBI:15377"/>
        <dbReference type="ChEBI" id="CHEBI:15378"/>
        <dbReference type="ChEBI" id="CHEBI:29959"/>
        <dbReference type="ChEBI" id="CHEBI:43474"/>
        <dbReference type="ChEBI" id="CHEBI:57642"/>
        <dbReference type="ChEBI" id="CHEBI:77875"/>
        <dbReference type="EC" id="2.5.1.72"/>
    </reaction>
    <physiologicalReaction direction="left-to-right" evidence="13">
        <dbReference type="Rhea" id="RHEA:25889"/>
    </physiologicalReaction>
</comment>
<evidence type="ECO:0000256" key="7">
    <source>
        <dbReference type="ARBA" id="ARBA00022490"/>
    </source>
</evidence>
<comment type="pathway">
    <text evidence="4">Cofactor biosynthesis; NAD(+) biosynthesis; quinolinate from iminoaspartate: step 1/1.</text>
</comment>
<dbReference type="AlphaFoldDB" id="A0A069QSN2"/>
<dbReference type="NCBIfam" id="TIGR00550">
    <property type="entry name" value="nadA"/>
    <property type="match status" value="1"/>
</dbReference>
<dbReference type="Gene3D" id="3.40.50.10800">
    <property type="entry name" value="NadA-like"/>
    <property type="match status" value="3"/>
</dbReference>
<name>A0A069QSN2_HOYLO</name>
<evidence type="ECO:0000256" key="11">
    <source>
        <dbReference type="ARBA" id="ARBA00023004"/>
    </source>
</evidence>
<dbReference type="FunFam" id="3.40.50.10800:FF:000003">
    <property type="entry name" value="Quinolinate synthase A"/>
    <property type="match status" value="1"/>
</dbReference>
<keyword evidence="12" id="KW-0411">Iron-sulfur</keyword>
<evidence type="ECO:0000256" key="13">
    <source>
        <dbReference type="ARBA" id="ARBA00050125"/>
    </source>
</evidence>
<dbReference type="FunFam" id="3.40.50.10800:FF:000001">
    <property type="entry name" value="Quinolinate synthase A"/>
    <property type="match status" value="1"/>
</dbReference>
<keyword evidence="8" id="KW-0662">Pyridine nucleotide biosynthesis</keyword>
<keyword evidence="10" id="KW-0479">Metal-binding</keyword>
<dbReference type="PANTHER" id="PTHR30573">
    <property type="entry name" value="QUINOLINATE SYNTHETASE A"/>
    <property type="match status" value="1"/>
</dbReference>
<keyword evidence="11" id="KW-0408">Iron</keyword>
<evidence type="ECO:0000256" key="5">
    <source>
        <dbReference type="ARBA" id="ARBA00012669"/>
    </source>
</evidence>
<dbReference type="UniPathway" id="UPA00253">
    <property type="reaction ID" value="UER00327"/>
</dbReference>
<keyword evidence="7" id="KW-0963">Cytoplasm</keyword>
<evidence type="ECO:0000313" key="17">
    <source>
        <dbReference type="Proteomes" id="UP000027442"/>
    </source>
</evidence>
<comment type="caution">
    <text evidence="16">The sequence shown here is derived from an EMBL/GenBank/DDBJ whole genome shotgun (WGS) entry which is preliminary data.</text>
</comment>
<evidence type="ECO:0000256" key="10">
    <source>
        <dbReference type="ARBA" id="ARBA00022723"/>
    </source>
</evidence>
<accession>A0A069QSN2</accession>
<evidence type="ECO:0000313" key="16">
    <source>
        <dbReference type="EMBL" id="KDR52866.1"/>
    </source>
</evidence>
<gene>
    <name evidence="16" type="ORF">HMPREF1991_01038</name>
</gene>
<dbReference type="InterPro" id="IPR036094">
    <property type="entry name" value="NadA_sf"/>
</dbReference>
<evidence type="ECO:0000256" key="9">
    <source>
        <dbReference type="ARBA" id="ARBA00022679"/>
    </source>
</evidence>
<dbReference type="GO" id="GO:0008987">
    <property type="term" value="F:quinolinate synthetase A activity"/>
    <property type="evidence" value="ECO:0007669"/>
    <property type="project" value="UniProtKB-UniRule"/>
</dbReference>
<evidence type="ECO:0000256" key="12">
    <source>
        <dbReference type="ARBA" id="ARBA00023014"/>
    </source>
</evidence>
<dbReference type="eggNOG" id="COG0379">
    <property type="taxonomic scope" value="Bacteria"/>
</dbReference>
<comment type="cofactor">
    <cofactor evidence="1">
        <name>[4Fe-4S] cluster</name>
        <dbReference type="ChEBI" id="CHEBI:49883"/>
    </cofactor>
</comment>
<dbReference type="InterPro" id="IPR003473">
    <property type="entry name" value="NadA"/>
</dbReference>
<dbReference type="EMBL" id="JNGW01000041">
    <property type="protein sequence ID" value="KDR52866.1"/>
    <property type="molecule type" value="Genomic_DNA"/>
</dbReference>
<proteinExistence type="predicted"/>
<dbReference type="GO" id="GO:0034628">
    <property type="term" value="P:'de novo' NAD+ biosynthetic process from L-aspartate"/>
    <property type="evidence" value="ECO:0007669"/>
    <property type="project" value="TreeGrafter"/>
</dbReference>
<dbReference type="Proteomes" id="UP000027442">
    <property type="component" value="Unassembled WGS sequence"/>
</dbReference>
<sequence>MIEKKWLEQGFIDEPIPEKTDIKAEIRRMCQEKNALIMAHYYTEGVIQELADFVGDSLALAQKAATTDADIIVMCGVHFMGETNKILCPEKTVLIPDLNASCSLAESCPADEFEQFVKAHPGHTVISYVNTTAGTKAVTDVVVTSSNAKQIVDALPKDTPIIFGPDWNLGNYINGLTGRKMVLWNGACHVHEKFSVEKILQLKKEHPTAKILAHPECKGPVINIADKVGSTAALLKYSIVDEAQEFIVATESGILNEMKKSAPQKTFIPAPPDDSTCACNECNYMKLITLSKLYNCLKYEWPTIEVQPELARKAIKPIHKMLEISKQLGL</sequence>
<dbReference type="PATRIC" id="fig|1122985.7.peg.1077"/>
<comment type="function">
    <text evidence="2">Catalyzes the condensation of iminoaspartate with dihydroxyacetone phosphate to form quinolinate.</text>
</comment>
<evidence type="ECO:0000256" key="6">
    <source>
        <dbReference type="ARBA" id="ARBA00022485"/>
    </source>
</evidence>
<evidence type="ECO:0000256" key="1">
    <source>
        <dbReference type="ARBA" id="ARBA00001966"/>
    </source>
</evidence>
<dbReference type="EC" id="2.5.1.72" evidence="5 15"/>
<dbReference type="Pfam" id="PF02445">
    <property type="entry name" value="NadA"/>
    <property type="match status" value="1"/>
</dbReference>
<keyword evidence="6" id="KW-0004">4Fe-4S</keyword>
<dbReference type="RefSeq" id="WP_018968089.1">
    <property type="nucleotide sequence ID" value="NZ_KB899220.1"/>
</dbReference>
<evidence type="ECO:0000256" key="3">
    <source>
        <dbReference type="ARBA" id="ARBA00004496"/>
    </source>
</evidence>
<evidence type="ECO:0000256" key="4">
    <source>
        <dbReference type="ARBA" id="ARBA00005065"/>
    </source>
</evidence>
<protein>
    <recommendedName>
        <fullName evidence="14 15">Quinolinate synthase</fullName>
        <ecNumber evidence="5 15">2.5.1.72</ecNumber>
    </recommendedName>
</protein>
<keyword evidence="9" id="KW-0808">Transferase</keyword>
<dbReference type="GO" id="GO:0051539">
    <property type="term" value="F:4 iron, 4 sulfur cluster binding"/>
    <property type="evidence" value="ECO:0007669"/>
    <property type="project" value="UniProtKB-KW"/>
</dbReference>
<evidence type="ECO:0000256" key="8">
    <source>
        <dbReference type="ARBA" id="ARBA00022642"/>
    </source>
</evidence>
<reference evidence="16 17" key="1">
    <citation type="submission" date="2013-08" db="EMBL/GenBank/DDBJ databases">
        <authorList>
            <person name="Weinstock G."/>
            <person name="Sodergren E."/>
            <person name="Wylie T."/>
            <person name="Fulton L."/>
            <person name="Fulton R."/>
            <person name="Fronick C."/>
            <person name="O'Laughlin M."/>
            <person name="Godfrey J."/>
            <person name="Miner T."/>
            <person name="Herter B."/>
            <person name="Appelbaum E."/>
            <person name="Cordes M."/>
            <person name="Lek S."/>
            <person name="Wollam A."/>
            <person name="Pepin K.H."/>
            <person name="Palsikar V.B."/>
            <person name="Mitreva M."/>
            <person name="Wilson R.K."/>
        </authorList>
    </citation>
    <scope>NUCLEOTIDE SEQUENCE [LARGE SCALE GENOMIC DNA]</scope>
    <source>
        <strain evidence="16 17">ATCC 15930</strain>
    </source>
</reference>
<dbReference type="GO" id="GO:0005829">
    <property type="term" value="C:cytosol"/>
    <property type="evidence" value="ECO:0007669"/>
    <property type="project" value="TreeGrafter"/>
</dbReference>
<comment type="subcellular location">
    <subcellularLocation>
        <location evidence="3">Cytoplasm</location>
    </subcellularLocation>
</comment>
<dbReference type="PANTHER" id="PTHR30573:SF0">
    <property type="entry name" value="QUINOLINATE SYNTHASE, CHLOROPLASTIC"/>
    <property type="match status" value="1"/>
</dbReference>
<dbReference type="HOGENOM" id="CLU_047382_1_0_10"/>
<keyword evidence="17" id="KW-1185">Reference proteome</keyword>